<dbReference type="InterPro" id="IPR025451">
    <property type="entry name" value="DUF4211"/>
</dbReference>
<evidence type="ECO:0000256" key="1">
    <source>
        <dbReference type="SAM" id="MobiDB-lite"/>
    </source>
</evidence>
<evidence type="ECO:0000259" key="2">
    <source>
        <dbReference type="Pfam" id="PF13926"/>
    </source>
</evidence>
<evidence type="ECO:0000313" key="3">
    <source>
        <dbReference type="Proteomes" id="UP000079169"/>
    </source>
</evidence>
<protein>
    <submittedName>
        <fullName evidence="4">Uncharacterized protein LOC103515047</fullName>
    </submittedName>
</protein>
<feature type="compositionally biased region" description="Polar residues" evidence="1">
    <location>
        <begin position="88"/>
        <end position="97"/>
    </location>
</feature>
<accession>A0A3Q0JAB7</accession>
<name>A0A3Q0JAB7_DIACI</name>
<feature type="region of interest" description="Disordered" evidence="1">
    <location>
        <begin position="1"/>
        <end position="105"/>
    </location>
</feature>
<reference evidence="4" key="1">
    <citation type="submission" date="2025-08" db="UniProtKB">
        <authorList>
            <consortium name="RefSeq"/>
        </authorList>
    </citation>
    <scope>IDENTIFICATION</scope>
</reference>
<feature type="compositionally biased region" description="Acidic residues" evidence="1">
    <location>
        <begin position="19"/>
        <end position="41"/>
    </location>
</feature>
<dbReference type="Pfam" id="PF13926">
    <property type="entry name" value="DUF4211"/>
    <property type="match status" value="1"/>
</dbReference>
<keyword evidence="3" id="KW-1185">Reference proteome</keyword>
<organism evidence="3 4">
    <name type="scientific">Diaphorina citri</name>
    <name type="common">Asian citrus psyllid</name>
    <dbReference type="NCBI Taxonomy" id="121845"/>
    <lineage>
        <taxon>Eukaryota</taxon>
        <taxon>Metazoa</taxon>
        <taxon>Ecdysozoa</taxon>
        <taxon>Arthropoda</taxon>
        <taxon>Hexapoda</taxon>
        <taxon>Insecta</taxon>
        <taxon>Pterygota</taxon>
        <taxon>Neoptera</taxon>
        <taxon>Paraneoptera</taxon>
        <taxon>Hemiptera</taxon>
        <taxon>Sternorrhyncha</taxon>
        <taxon>Psylloidea</taxon>
        <taxon>Psyllidae</taxon>
        <taxon>Diaphorininae</taxon>
        <taxon>Diaphorina</taxon>
    </lineage>
</organism>
<feature type="domain" description="DUF4211" evidence="2">
    <location>
        <begin position="337"/>
        <end position="455"/>
    </location>
</feature>
<sequence length="554" mass="62545">MKLRKRTKDTTPVNQSGMEENEEDVDDPEVDSDSDPEWGDSEGDRGEQLFSSAKKRKSFVPIPLQMQSEANKVKPTWSKIVKSPKDPSGSTPLQIKSESNKKPTWSKVVRAPKNTLTSASATTSCSDKAHSKTPGDINLLAKPSTSTAPIKYNVIEQTMVLKDGKGGTTNCPFRVIKMDTPVNVITPSKSSTVSVSTSFYNGEFLKDISKKDNRNCIWQVDGMNLLQKFVPVKDEKTGKTLYKSSFTYDGLNALNTSRFKRISATIVSKVKNETFVQVNEELNPLDTNVEVKKEPECDNEVSSSTVQVIPKPEPVPTTSYRPLVTEDSGIANYKNIFKDDFTVFLQALISQCLDSSFLRTVYNDHDEYFVDKIKVIDDVLEAKKFSLMSLPTFPNNDRILYAIHTYPVIEEKQLPAIKMENFNCVVCVEQTMREIPVYSNVCLELTGDPYERNTLLQVKLLVDIDDDLKVLRVCTSCSTILKLYSKMCHTKYLIYKQCDKSVQKILENQQSKGEPLEASEVIISLLNNEPWCETKLLQLIRDWITIDDLRKEAV</sequence>
<dbReference type="KEGG" id="dci:103515047"/>
<dbReference type="AlphaFoldDB" id="A0A3Q0JAB7"/>
<proteinExistence type="predicted"/>
<evidence type="ECO:0000313" key="4">
    <source>
        <dbReference type="RefSeq" id="XP_026683660.1"/>
    </source>
</evidence>
<dbReference type="GO" id="GO:0005634">
    <property type="term" value="C:nucleus"/>
    <property type="evidence" value="ECO:0007669"/>
    <property type="project" value="TreeGrafter"/>
</dbReference>
<dbReference type="PaxDb" id="121845-A0A3Q0JAB7"/>
<dbReference type="RefSeq" id="XP_026683660.1">
    <property type="nucleotide sequence ID" value="XM_026827859.1"/>
</dbReference>
<dbReference type="Proteomes" id="UP000079169">
    <property type="component" value="Unplaced"/>
</dbReference>
<dbReference type="STRING" id="121845.A0A3Q0JAB7"/>
<gene>
    <name evidence="4" type="primary">LOC103515047</name>
</gene>
<dbReference type="GeneID" id="103515047"/>
<dbReference type="PANTHER" id="PTHR14689">
    <property type="entry name" value="PHORBOL-ESTER_DAG-TYPE DOMAIN-CONTAINING PROTEIN"/>
    <property type="match status" value="1"/>
</dbReference>
<dbReference type="PANTHER" id="PTHR14689:SF0">
    <property type="entry name" value="COILED-COIL DOMAIN-CONTAINING PROTEIN 82"/>
    <property type="match status" value="1"/>
</dbReference>